<keyword evidence="2" id="KW-0732">Signal</keyword>
<accession>A0A1M4WE00</accession>
<organism evidence="3 4">
    <name type="scientific">Lactonifactor longoviformis DSM 17459</name>
    <dbReference type="NCBI Taxonomy" id="1122155"/>
    <lineage>
        <taxon>Bacteria</taxon>
        <taxon>Bacillati</taxon>
        <taxon>Bacillota</taxon>
        <taxon>Clostridia</taxon>
        <taxon>Eubacteriales</taxon>
        <taxon>Clostridiaceae</taxon>
        <taxon>Lactonifactor</taxon>
    </lineage>
</organism>
<evidence type="ECO:0008006" key="5">
    <source>
        <dbReference type="Google" id="ProtNLM"/>
    </source>
</evidence>
<dbReference type="EMBL" id="FQVI01000006">
    <property type="protein sequence ID" value="SHE79444.1"/>
    <property type="molecule type" value="Genomic_DNA"/>
</dbReference>
<proteinExistence type="predicted"/>
<reference evidence="3 4" key="1">
    <citation type="submission" date="2016-11" db="EMBL/GenBank/DDBJ databases">
        <authorList>
            <person name="Jaros S."/>
            <person name="Januszkiewicz K."/>
            <person name="Wedrychowicz H."/>
        </authorList>
    </citation>
    <scope>NUCLEOTIDE SEQUENCE [LARGE SCALE GENOMIC DNA]</scope>
    <source>
        <strain evidence="3 4">DSM 17459</strain>
    </source>
</reference>
<keyword evidence="4" id="KW-1185">Reference proteome</keyword>
<feature type="signal peptide" evidence="2">
    <location>
        <begin position="1"/>
        <end position="23"/>
    </location>
</feature>
<dbReference type="Proteomes" id="UP000184245">
    <property type="component" value="Unassembled WGS sequence"/>
</dbReference>
<dbReference type="STRING" id="1122155.SAMN02745158_01569"/>
<sequence length="202" mass="20452">MIWFMKKRILTGILCLTAAAFLAVGCQSGSSDDTAKDTSQESKSILGQVTAVEDGTITLALGERSENEKMQPPDGETPGTPPDGEDSGTLPDMENGGTPPGGEDGFTPPDAENGGTPPGGEDGFTPPDNGIGLPGGLELTGEETTIAADDSVSIVLDTRGETSEGSLDDISVGSILTVEMDGDKAVTITVTVMDGGSFTPSA</sequence>
<gene>
    <name evidence="3" type="ORF">SAMN02745158_01569</name>
</gene>
<feature type="region of interest" description="Disordered" evidence="1">
    <location>
        <begin position="27"/>
        <end position="138"/>
    </location>
</feature>
<evidence type="ECO:0000256" key="1">
    <source>
        <dbReference type="SAM" id="MobiDB-lite"/>
    </source>
</evidence>
<evidence type="ECO:0000313" key="3">
    <source>
        <dbReference type="EMBL" id="SHE79444.1"/>
    </source>
</evidence>
<dbReference type="AlphaFoldDB" id="A0A1M4WE00"/>
<evidence type="ECO:0000313" key="4">
    <source>
        <dbReference type="Proteomes" id="UP000184245"/>
    </source>
</evidence>
<protein>
    <recommendedName>
        <fullName evidence="5">DUF5666 domain-containing protein</fullName>
    </recommendedName>
</protein>
<evidence type="ECO:0000256" key="2">
    <source>
        <dbReference type="SAM" id="SignalP"/>
    </source>
</evidence>
<dbReference type="PROSITE" id="PS51257">
    <property type="entry name" value="PROKAR_LIPOPROTEIN"/>
    <property type="match status" value="1"/>
</dbReference>
<name>A0A1M4WE00_9CLOT</name>
<feature type="chain" id="PRO_5039322710" description="DUF5666 domain-containing protein" evidence="2">
    <location>
        <begin position="24"/>
        <end position="202"/>
    </location>
</feature>